<dbReference type="GO" id="GO:0035556">
    <property type="term" value="P:intracellular signal transduction"/>
    <property type="evidence" value="ECO:0007669"/>
    <property type="project" value="InterPro"/>
</dbReference>
<feature type="transmembrane region" description="Helical" evidence="1">
    <location>
        <begin position="26"/>
        <end position="50"/>
    </location>
</feature>
<dbReference type="PROSITE" id="PS50125">
    <property type="entry name" value="GUANYLATE_CYCLASE_2"/>
    <property type="match status" value="1"/>
</dbReference>
<dbReference type="Pfam" id="PF00211">
    <property type="entry name" value="Guanylate_cyc"/>
    <property type="match status" value="1"/>
</dbReference>
<sequence length="499" mass="55063">MNECDLNQQTNSSVNDTNRFSIRVPIAIKLALAITFLIVGGMSALGFIILENQKRVLSQQINDMGSTLSRQVAGSASEMVLSGDSLGLQTLVNNLVDNNQIKGAVIISDQNKILAKNGMTPSIDFIQHQLSNKQSAHTFEWGIIKNSPDKLICFDSPIKFNQLVAGHVIITFSKEKIVQSLETSQLVIVFATLLMSLVAILMAFVMSRHLSKPIHNLVDASKAIGAGDFKYRLSERRNDEIGELACAFNQMAHGLLQKAQVEDVFSRYVSSNVAQQVLKNLDDVELGGKHVNASVLFADIVGFTSISEKLPAQEISNLLNEYFSYISHITQLHDGHIDKFMGDCAMAVFGVPDFSENHNINAINCAIMIRDMVTKLNERRVKQNKIPIHFRIGINSGAMIAGNLGSSDRMEYTVIGDPVNIASRLAGVAEGNQIVILEELYRQNNIEPEISASKHKVIRVRGKREPVSTWLVNHAAPEKQKTMDAQIDEILNNNEEAIS</sequence>
<evidence type="ECO:0000313" key="4">
    <source>
        <dbReference type="EMBL" id="VAW65264.1"/>
    </source>
</evidence>
<evidence type="ECO:0000259" key="3">
    <source>
        <dbReference type="PROSITE" id="PS50885"/>
    </source>
</evidence>
<dbReference type="GO" id="GO:0016020">
    <property type="term" value="C:membrane"/>
    <property type="evidence" value="ECO:0007669"/>
    <property type="project" value="InterPro"/>
</dbReference>
<proteinExistence type="predicted"/>
<dbReference type="Gene3D" id="6.10.340.10">
    <property type="match status" value="1"/>
</dbReference>
<name>A0A3B0Y9H6_9ZZZZ</name>
<dbReference type="Gene3D" id="3.30.70.1230">
    <property type="entry name" value="Nucleotide cyclase"/>
    <property type="match status" value="1"/>
</dbReference>
<evidence type="ECO:0000259" key="2">
    <source>
        <dbReference type="PROSITE" id="PS50125"/>
    </source>
</evidence>
<reference evidence="4" key="1">
    <citation type="submission" date="2018-06" db="EMBL/GenBank/DDBJ databases">
        <authorList>
            <person name="Zhirakovskaya E."/>
        </authorList>
    </citation>
    <scope>NUCLEOTIDE SEQUENCE</scope>
</reference>
<dbReference type="AlphaFoldDB" id="A0A3B0Y9H6"/>
<accession>A0A3B0Y9H6</accession>
<dbReference type="Pfam" id="PF00672">
    <property type="entry name" value="HAMP"/>
    <property type="match status" value="1"/>
</dbReference>
<gene>
    <name evidence="4" type="ORF">MNBD_GAMMA08-2995</name>
</gene>
<dbReference type="InterPro" id="IPR029787">
    <property type="entry name" value="Nucleotide_cyclase"/>
</dbReference>
<evidence type="ECO:0000256" key="1">
    <source>
        <dbReference type="SAM" id="Phobius"/>
    </source>
</evidence>
<keyword evidence="4" id="KW-0456">Lyase</keyword>
<dbReference type="GO" id="GO:0004016">
    <property type="term" value="F:adenylate cyclase activity"/>
    <property type="evidence" value="ECO:0007669"/>
    <property type="project" value="UniProtKB-EC"/>
</dbReference>
<keyword evidence="1" id="KW-1133">Transmembrane helix</keyword>
<dbReference type="InterPro" id="IPR001054">
    <property type="entry name" value="A/G_cyclase"/>
</dbReference>
<dbReference type="GO" id="GO:0009190">
    <property type="term" value="P:cyclic nucleotide biosynthetic process"/>
    <property type="evidence" value="ECO:0007669"/>
    <property type="project" value="InterPro"/>
</dbReference>
<feature type="domain" description="HAMP" evidence="3">
    <location>
        <begin position="208"/>
        <end position="260"/>
    </location>
</feature>
<dbReference type="SUPFAM" id="SSF55073">
    <property type="entry name" value="Nucleotide cyclase"/>
    <property type="match status" value="1"/>
</dbReference>
<dbReference type="InterPro" id="IPR003660">
    <property type="entry name" value="HAMP_dom"/>
</dbReference>
<dbReference type="CDD" id="cd06225">
    <property type="entry name" value="HAMP"/>
    <property type="match status" value="1"/>
</dbReference>
<dbReference type="PANTHER" id="PTHR43081:SF1">
    <property type="entry name" value="ADENYLATE CYCLASE, TERMINAL-DIFFERENTIATION SPECIFIC"/>
    <property type="match status" value="1"/>
</dbReference>
<dbReference type="SMART" id="SM00304">
    <property type="entry name" value="HAMP"/>
    <property type="match status" value="1"/>
</dbReference>
<dbReference type="SUPFAM" id="SSF158472">
    <property type="entry name" value="HAMP domain-like"/>
    <property type="match status" value="1"/>
</dbReference>
<dbReference type="EMBL" id="UOFH01000310">
    <property type="protein sequence ID" value="VAW65264.1"/>
    <property type="molecule type" value="Genomic_DNA"/>
</dbReference>
<protein>
    <submittedName>
        <fullName evidence="4">Adenylate cyclase</fullName>
        <ecNumber evidence="4">4.6.1.1</ecNumber>
    </submittedName>
</protein>
<keyword evidence="1" id="KW-0472">Membrane</keyword>
<dbReference type="InterPro" id="IPR050697">
    <property type="entry name" value="Adenylyl/Guanylyl_Cyclase_3/4"/>
</dbReference>
<dbReference type="PROSITE" id="PS50885">
    <property type="entry name" value="HAMP"/>
    <property type="match status" value="1"/>
</dbReference>
<dbReference type="CDD" id="cd07302">
    <property type="entry name" value="CHD"/>
    <property type="match status" value="1"/>
</dbReference>
<dbReference type="EC" id="4.6.1.1" evidence="4"/>
<dbReference type="PANTHER" id="PTHR43081">
    <property type="entry name" value="ADENYLATE CYCLASE, TERMINAL-DIFFERENTIATION SPECIFIC-RELATED"/>
    <property type="match status" value="1"/>
</dbReference>
<feature type="domain" description="Guanylate cyclase" evidence="2">
    <location>
        <begin position="294"/>
        <end position="426"/>
    </location>
</feature>
<feature type="transmembrane region" description="Helical" evidence="1">
    <location>
        <begin position="186"/>
        <end position="206"/>
    </location>
</feature>
<organism evidence="4">
    <name type="scientific">hydrothermal vent metagenome</name>
    <dbReference type="NCBI Taxonomy" id="652676"/>
    <lineage>
        <taxon>unclassified sequences</taxon>
        <taxon>metagenomes</taxon>
        <taxon>ecological metagenomes</taxon>
    </lineage>
</organism>
<dbReference type="SMART" id="SM00044">
    <property type="entry name" value="CYCc"/>
    <property type="match status" value="1"/>
</dbReference>
<keyword evidence="1" id="KW-0812">Transmembrane</keyword>